<keyword evidence="5 8" id="KW-0067">ATP-binding</keyword>
<evidence type="ECO:0000256" key="2">
    <source>
        <dbReference type="ARBA" id="ARBA00022448"/>
    </source>
</evidence>
<evidence type="ECO:0000256" key="3">
    <source>
        <dbReference type="ARBA" id="ARBA00022475"/>
    </source>
</evidence>
<dbReference type="PANTHER" id="PTHR42788">
    <property type="entry name" value="TAURINE IMPORT ATP-BINDING PROTEIN-RELATED"/>
    <property type="match status" value="1"/>
</dbReference>
<dbReference type="CDD" id="cd03293">
    <property type="entry name" value="ABC_NrtD_SsuB_transporters"/>
    <property type="match status" value="1"/>
</dbReference>
<dbReference type="GO" id="GO:0005524">
    <property type="term" value="F:ATP binding"/>
    <property type="evidence" value="ECO:0007669"/>
    <property type="project" value="UniProtKB-KW"/>
</dbReference>
<comment type="caution">
    <text evidence="8">The sequence shown here is derived from an EMBL/GenBank/DDBJ whole genome shotgun (WGS) entry which is preliminary data.</text>
</comment>
<dbReference type="Gene3D" id="3.40.50.300">
    <property type="entry name" value="P-loop containing nucleotide triphosphate hydrolases"/>
    <property type="match status" value="1"/>
</dbReference>
<dbReference type="PROSITE" id="PS50893">
    <property type="entry name" value="ABC_TRANSPORTER_2"/>
    <property type="match status" value="1"/>
</dbReference>
<name>A0ABV6KJD8_9BACI</name>
<keyword evidence="2" id="KW-0813">Transport</keyword>
<dbReference type="InterPro" id="IPR003593">
    <property type="entry name" value="AAA+_ATPase"/>
</dbReference>
<evidence type="ECO:0000256" key="4">
    <source>
        <dbReference type="ARBA" id="ARBA00022741"/>
    </source>
</evidence>
<dbReference type="InterPro" id="IPR003439">
    <property type="entry name" value="ABC_transporter-like_ATP-bd"/>
</dbReference>
<keyword evidence="6" id="KW-0472">Membrane</keyword>
<evidence type="ECO:0000256" key="1">
    <source>
        <dbReference type="ARBA" id="ARBA00004202"/>
    </source>
</evidence>
<evidence type="ECO:0000256" key="5">
    <source>
        <dbReference type="ARBA" id="ARBA00022840"/>
    </source>
</evidence>
<evidence type="ECO:0000313" key="8">
    <source>
        <dbReference type="EMBL" id="MFC0473453.1"/>
    </source>
</evidence>
<reference evidence="8 9" key="1">
    <citation type="submission" date="2024-09" db="EMBL/GenBank/DDBJ databases">
        <authorList>
            <person name="Sun Q."/>
            <person name="Mori K."/>
        </authorList>
    </citation>
    <scope>NUCLEOTIDE SEQUENCE [LARGE SCALE GENOMIC DNA]</scope>
    <source>
        <strain evidence="8 9">NCAIM B.02610</strain>
    </source>
</reference>
<dbReference type="Pfam" id="PF00005">
    <property type="entry name" value="ABC_tran"/>
    <property type="match status" value="1"/>
</dbReference>
<comment type="subcellular location">
    <subcellularLocation>
        <location evidence="1">Cell membrane</location>
        <topology evidence="1">Peripheral membrane protein</topology>
    </subcellularLocation>
</comment>
<dbReference type="InterPro" id="IPR017871">
    <property type="entry name" value="ABC_transporter-like_CS"/>
</dbReference>
<dbReference type="Proteomes" id="UP001589838">
    <property type="component" value="Unassembled WGS sequence"/>
</dbReference>
<keyword evidence="9" id="KW-1185">Reference proteome</keyword>
<dbReference type="PANTHER" id="PTHR42788:SF7">
    <property type="entry name" value="NITRATE ABC TRANSPORTER ATP-BINDING PROTEIN"/>
    <property type="match status" value="1"/>
</dbReference>
<protein>
    <submittedName>
        <fullName evidence="8">ABC transporter ATP-binding protein</fullName>
    </submittedName>
</protein>
<dbReference type="InterPro" id="IPR050166">
    <property type="entry name" value="ABC_transporter_ATP-bind"/>
</dbReference>
<proteinExistence type="predicted"/>
<organism evidence="8 9">
    <name type="scientific">Halalkalibacter kiskunsagensis</name>
    <dbReference type="NCBI Taxonomy" id="1548599"/>
    <lineage>
        <taxon>Bacteria</taxon>
        <taxon>Bacillati</taxon>
        <taxon>Bacillota</taxon>
        <taxon>Bacilli</taxon>
        <taxon>Bacillales</taxon>
        <taxon>Bacillaceae</taxon>
        <taxon>Halalkalibacter</taxon>
    </lineage>
</organism>
<accession>A0ABV6KJD8</accession>
<evidence type="ECO:0000256" key="6">
    <source>
        <dbReference type="ARBA" id="ARBA00023136"/>
    </source>
</evidence>
<evidence type="ECO:0000313" key="9">
    <source>
        <dbReference type="Proteomes" id="UP001589838"/>
    </source>
</evidence>
<dbReference type="SUPFAM" id="SSF52540">
    <property type="entry name" value="P-loop containing nucleoside triphosphate hydrolases"/>
    <property type="match status" value="1"/>
</dbReference>
<keyword evidence="4" id="KW-0547">Nucleotide-binding</keyword>
<feature type="domain" description="ABC transporter" evidence="7">
    <location>
        <begin position="4"/>
        <end position="233"/>
    </location>
</feature>
<dbReference type="SMART" id="SM00382">
    <property type="entry name" value="AAA"/>
    <property type="match status" value="1"/>
</dbReference>
<dbReference type="PROSITE" id="PS00211">
    <property type="entry name" value="ABC_TRANSPORTER_1"/>
    <property type="match status" value="1"/>
</dbReference>
<sequence>MTIITCQDVALQFKGEQTPVLDCINLQIQKGEFVSIIGKSGSGKTTLLQMMGGLLNPTKGEIVVLGHKINEPLDEITYVFQKPVLLEWRTVLENVLMPIELKKRPSKADRTKAREVLALVGLADHITKFPHELSGGMMSRVTLARAFMTEPEILLMDEPFSALDTMTKEQLQLELMKLTEQFSSTTIFITHDITEAAYLSDRVVLLGEQPAKVVKEFQMPFSKPRLKQLKFDPSFIKSVKELYDTIEGLGGSSS</sequence>
<gene>
    <name evidence="8" type="ORF">ACFFHM_23825</name>
</gene>
<dbReference type="InterPro" id="IPR027417">
    <property type="entry name" value="P-loop_NTPase"/>
</dbReference>
<evidence type="ECO:0000259" key="7">
    <source>
        <dbReference type="PROSITE" id="PS50893"/>
    </source>
</evidence>
<dbReference type="RefSeq" id="WP_335961926.1">
    <property type="nucleotide sequence ID" value="NZ_JAXBLX010000022.1"/>
</dbReference>
<keyword evidence="3" id="KW-1003">Cell membrane</keyword>
<dbReference type="EMBL" id="JBHLUX010000094">
    <property type="protein sequence ID" value="MFC0473453.1"/>
    <property type="molecule type" value="Genomic_DNA"/>
</dbReference>